<protein>
    <recommendedName>
        <fullName evidence="3">NTF2 domain-containing protein</fullName>
    </recommendedName>
</protein>
<dbReference type="AlphaFoldDB" id="A0A9W9XM79"/>
<dbReference type="GeneID" id="81620542"/>
<dbReference type="Proteomes" id="UP001148312">
    <property type="component" value="Unassembled WGS sequence"/>
</dbReference>
<accession>A0A9W9XM79</accession>
<dbReference type="SUPFAM" id="SSF54427">
    <property type="entry name" value="NTF2-like"/>
    <property type="match status" value="1"/>
</dbReference>
<organism evidence="4 5">
    <name type="scientific">Penicillium diatomitis</name>
    <dbReference type="NCBI Taxonomy" id="2819901"/>
    <lineage>
        <taxon>Eukaryota</taxon>
        <taxon>Fungi</taxon>
        <taxon>Dikarya</taxon>
        <taxon>Ascomycota</taxon>
        <taxon>Pezizomycotina</taxon>
        <taxon>Eurotiomycetes</taxon>
        <taxon>Eurotiomycetidae</taxon>
        <taxon>Eurotiales</taxon>
        <taxon>Aspergillaceae</taxon>
        <taxon>Penicillium</taxon>
    </lineage>
</organism>
<dbReference type="CDD" id="cd00590">
    <property type="entry name" value="RRM_SF"/>
    <property type="match status" value="1"/>
</dbReference>
<gene>
    <name evidence="4" type="ORF">N7539_000689</name>
</gene>
<dbReference type="InterPro" id="IPR035979">
    <property type="entry name" value="RBD_domain_sf"/>
</dbReference>
<dbReference type="GO" id="GO:1990861">
    <property type="term" value="C:Ubp3-Bre5 deubiquitination complex"/>
    <property type="evidence" value="ECO:0007669"/>
    <property type="project" value="TreeGrafter"/>
</dbReference>
<evidence type="ECO:0000259" key="3">
    <source>
        <dbReference type="PROSITE" id="PS50177"/>
    </source>
</evidence>
<feature type="compositionally biased region" description="Low complexity" evidence="2">
    <location>
        <begin position="193"/>
        <end position="214"/>
    </location>
</feature>
<feature type="compositionally biased region" description="Gly residues" evidence="2">
    <location>
        <begin position="538"/>
        <end position="548"/>
    </location>
</feature>
<dbReference type="Pfam" id="PF02136">
    <property type="entry name" value="NTF2"/>
    <property type="match status" value="1"/>
</dbReference>
<dbReference type="RefSeq" id="XP_056794586.1">
    <property type="nucleotide sequence ID" value="XM_056930293.1"/>
</dbReference>
<feature type="region of interest" description="Disordered" evidence="2">
    <location>
        <begin position="188"/>
        <end position="325"/>
    </location>
</feature>
<reference evidence="4" key="2">
    <citation type="journal article" date="2023" name="IMA Fungus">
        <title>Comparative genomic study of the Penicillium genus elucidates a diverse pangenome and 15 lateral gene transfer events.</title>
        <authorList>
            <person name="Petersen C."/>
            <person name="Sorensen T."/>
            <person name="Nielsen M.R."/>
            <person name="Sondergaard T.E."/>
            <person name="Sorensen J.L."/>
            <person name="Fitzpatrick D.A."/>
            <person name="Frisvad J.C."/>
            <person name="Nielsen K.L."/>
        </authorList>
    </citation>
    <scope>NUCLEOTIDE SEQUENCE</scope>
    <source>
        <strain evidence="4">IBT 30728</strain>
    </source>
</reference>
<dbReference type="PANTHER" id="PTHR10693:SF20">
    <property type="entry name" value="AT27578P"/>
    <property type="match status" value="1"/>
</dbReference>
<feature type="compositionally biased region" description="Low complexity" evidence="2">
    <location>
        <begin position="340"/>
        <end position="399"/>
    </location>
</feature>
<evidence type="ECO:0000256" key="2">
    <source>
        <dbReference type="SAM" id="MobiDB-lite"/>
    </source>
</evidence>
<dbReference type="InterPro" id="IPR018222">
    <property type="entry name" value="Nuclear_transport_factor_2_euk"/>
</dbReference>
<dbReference type="InterPro" id="IPR000504">
    <property type="entry name" value="RRM_dom"/>
</dbReference>
<dbReference type="GO" id="GO:0003729">
    <property type="term" value="F:mRNA binding"/>
    <property type="evidence" value="ECO:0007669"/>
    <property type="project" value="TreeGrafter"/>
</dbReference>
<feature type="region of interest" description="Disordered" evidence="2">
    <location>
        <begin position="37"/>
        <end position="58"/>
    </location>
</feature>
<feature type="compositionally biased region" description="Low complexity" evidence="2">
    <location>
        <begin position="271"/>
        <end position="289"/>
    </location>
</feature>
<feature type="compositionally biased region" description="Pro residues" evidence="2">
    <location>
        <begin position="310"/>
        <end position="325"/>
    </location>
</feature>
<dbReference type="GO" id="GO:0005829">
    <property type="term" value="C:cytosol"/>
    <property type="evidence" value="ECO:0007669"/>
    <property type="project" value="TreeGrafter"/>
</dbReference>
<dbReference type="SMART" id="SM00360">
    <property type="entry name" value="RRM"/>
    <property type="match status" value="1"/>
</dbReference>
<dbReference type="InterPro" id="IPR032710">
    <property type="entry name" value="NTF2-like_dom_sf"/>
</dbReference>
<feature type="domain" description="NTF2" evidence="3">
    <location>
        <begin position="65"/>
        <end position="180"/>
    </location>
</feature>
<dbReference type="InterPro" id="IPR002075">
    <property type="entry name" value="NTF2_dom"/>
</dbReference>
<feature type="compositionally biased region" description="Low complexity" evidence="2">
    <location>
        <begin position="549"/>
        <end position="561"/>
    </location>
</feature>
<dbReference type="EMBL" id="JAPWDQ010000001">
    <property type="protein sequence ID" value="KAJ5495573.1"/>
    <property type="molecule type" value="Genomic_DNA"/>
</dbReference>
<comment type="caution">
    <text evidence="4">The sequence shown here is derived from an EMBL/GenBank/DDBJ whole genome shotgun (WGS) entry which is preliminary data.</text>
</comment>
<dbReference type="Pfam" id="PF00076">
    <property type="entry name" value="RRM_1"/>
    <property type="match status" value="1"/>
</dbReference>
<evidence type="ECO:0000313" key="4">
    <source>
        <dbReference type="EMBL" id="KAJ5495573.1"/>
    </source>
</evidence>
<dbReference type="GO" id="GO:0016579">
    <property type="term" value="P:protein deubiquitination"/>
    <property type="evidence" value="ECO:0007669"/>
    <property type="project" value="TreeGrafter"/>
</dbReference>
<keyword evidence="5" id="KW-1185">Reference proteome</keyword>
<feature type="region of interest" description="Disordered" evidence="2">
    <location>
        <begin position="502"/>
        <end position="561"/>
    </location>
</feature>
<dbReference type="Gene3D" id="3.10.450.50">
    <property type="match status" value="1"/>
</dbReference>
<feature type="region of interest" description="Disordered" evidence="2">
    <location>
        <begin position="339"/>
        <end position="427"/>
    </location>
</feature>
<dbReference type="PANTHER" id="PTHR10693">
    <property type="entry name" value="RAS GTPASE-ACTIVATING PROTEIN-BINDING PROTEIN"/>
    <property type="match status" value="1"/>
</dbReference>
<dbReference type="GO" id="GO:1990904">
    <property type="term" value="C:ribonucleoprotein complex"/>
    <property type="evidence" value="ECO:0007669"/>
    <property type="project" value="TreeGrafter"/>
</dbReference>
<dbReference type="PROSITE" id="PS50177">
    <property type="entry name" value="NTF2_DOMAIN"/>
    <property type="match status" value="1"/>
</dbReference>
<dbReference type="FunFam" id="3.10.450.50:FF:000003">
    <property type="entry name" value="Nuclear transport factor 2 family protein"/>
    <property type="match status" value="1"/>
</dbReference>
<dbReference type="InterPro" id="IPR012677">
    <property type="entry name" value="Nucleotide-bd_a/b_plait_sf"/>
</dbReference>
<sequence length="561" mass="58121">MSDMTQAPVNGNYGAQHGFPDAFNPAHAAMNTAANFQPAQSSTPTSATPSTSAEQQKSEITKDEVGWFFVEQFYTTMSRNPDKLHLFYSKRSQLVFGTEAESVPVAVGTKAINEKIKSLDFQDCKVRVLNVDSQASFENILVSVVGEISNKSEPSRKFVQTFVLAEQPNGYYVLNDIFRYLVEENEEEEAVSEADTPAVTEAPAATEEPAPAATEESKVSEEAAPAITEVDEKLEKEINGETEQSEETTPQANGAPADVSADVSAEEPAEEPAQATEPEVQQEEVAQTPEPTPVAEKETPAVKEAASTPSPAPAAAPAAPAAPVPAVPKTWASIASKVNAAKAAAAASAAAAPAAAAAPTTSTSAAAPGAAAATSKTAAPVSTESTASAPRAAATPAPAAEKDAAGAEAGWQTAGADHKKTQSRAGEDQVVLGYMKNVTEKVDAGLLKQTLARFGKLKYFDVNRPKNSAFVEFAEPSAYAAAVAANPHQVGTEQIVLEERRPRPNTFGNGYPAGRGRGGRGDRGGSQGRGGFQRDGRGGFAPRGGRGGNAAAKGRNGAPAA</sequence>
<feature type="compositionally biased region" description="Low complexity" evidence="2">
    <location>
        <begin position="37"/>
        <end position="55"/>
    </location>
</feature>
<evidence type="ECO:0000256" key="1">
    <source>
        <dbReference type="ARBA" id="ARBA00022884"/>
    </source>
</evidence>
<keyword evidence="1" id="KW-0694">RNA-binding</keyword>
<evidence type="ECO:0000313" key="5">
    <source>
        <dbReference type="Proteomes" id="UP001148312"/>
    </source>
</evidence>
<dbReference type="InterPro" id="IPR039539">
    <property type="entry name" value="Ras_GTPase_bind_prot"/>
</dbReference>
<reference evidence="4" key="1">
    <citation type="submission" date="2022-12" db="EMBL/GenBank/DDBJ databases">
        <authorList>
            <person name="Petersen C."/>
        </authorList>
    </citation>
    <scope>NUCLEOTIDE SEQUENCE</scope>
    <source>
        <strain evidence="4">IBT 30728</strain>
    </source>
</reference>
<dbReference type="CDD" id="cd00780">
    <property type="entry name" value="NTF2"/>
    <property type="match status" value="1"/>
</dbReference>
<feature type="compositionally biased region" description="Basic and acidic residues" evidence="2">
    <location>
        <begin position="230"/>
        <end position="239"/>
    </location>
</feature>
<proteinExistence type="predicted"/>
<name>A0A9W9XM79_9EURO</name>
<dbReference type="SUPFAM" id="SSF54928">
    <property type="entry name" value="RNA-binding domain, RBD"/>
    <property type="match status" value="1"/>
</dbReference>
<dbReference type="GO" id="GO:0034517">
    <property type="term" value="P:ribophagy"/>
    <property type="evidence" value="ECO:0007669"/>
    <property type="project" value="TreeGrafter"/>
</dbReference>
<dbReference type="Gene3D" id="3.30.70.330">
    <property type="match status" value="1"/>
</dbReference>